<comment type="caution">
    <text evidence="1">The sequence shown here is derived from an EMBL/GenBank/DDBJ whole genome shotgun (WGS) entry which is preliminary data.</text>
</comment>
<evidence type="ECO:0000313" key="1">
    <source>
        <dbReference type="EMBL" id="MFC6332313.1"/>
    </source>
</evidence>
<evidence type="ECO:0000313" key="2">
    <source>
        <dbReference type="Proteomes" id="UP001596233"/>
    </source>
</evidence>
<dbReference type="EMBL" id="JBHSTE010000002">
    <property type="protein sequence ID" value="MFC6332313.1"/>
    <property type="molecule type" value="Genomic_DNA"/>
</dbReference>
<gene>
    <name evidence="1" type="ORF">ACFP56_06725</name>
</gene>
<accession>A0ABW1V2V9</accession>
<sequence length="304" mass="34493">MDKRFNRIAMLFSTLFLVMLVFAVAAFFYGLNLGSKKVEAKYAHLTETDESPVDYAYLQQDLASFYVTVYAPYREFQLAWNEALRKIANREVSNVASLYKEIEGQASKKAEDAASYNLQHAGMLGQAQQSYIRSLNQFEKVAASLQKRDAAATYDDIQKALQNNESYISAVSQALTGQDLFYRSMYEWGVSIDPNIPTEIDKNVSQNLSVWSTYPLLVKNEIIASYLLEKKIFADYLPQDLVSSIDMFIHSGQAETMNITTVEGIISLLANTSAVRPGDYNLNRNKLYLDEFLPQIPFFYPNVD</sequence>
<protein>
    <submittedName>
        <fullName evidence="1">Uncharacterized protein</fullName>
    </submittedName>
</protein>
<keyword evidence="2" id="KW-1185">Reference proteome</keyword>
<reference evidence="2" key="1">
    <citation type="journal article" date="2019" name="Int. J. Syst. Evol. Microbiol.">
        <title>The Global Catalogue of Microorganisms (GCM) 10K type strain sequencing project: providing services to taxonomists for standard genome sequencing and annotation.</title>
        <authorList>
            <consortium name="The Broad Institute Genomics Platform"/>
            <consortium name="The Broad Institute Genome Sequencing Center for Infectious Disease"/>
            <person name="Wu L."/>
            <person name="Ma J."/>
        </authorList>
    </citation>
    <scope>NUCLEOTIDE SEQUENCE [LARGE SCALE GENOMIC DNA]</scope>
    <source>
        <strain evidence="2">PCU 280</strain>
    </source>
</reference>
<organism evidence="1 2">
    <name type="scientific">Paenibacillus septentrionalis</name>
    <dbReference type="NCBI Taxonomy" id="429342"/>
    <lineage>
        <taxon>Bacteria</taxon>
        <taxon>Bacillati</taxon>
        <taxon>Bacillota</taxon>
        <taxon>Bacilli</taxon>
        <taxon>Bacillales</taxon>
        <taxon>Paenibacillaceae</taxon>
        <taxon>Paenibacillus</taxon>
    </lineage>
</organism>
<name>A0ABW1V2V9_9BACL</name>
<dbReference type="Proteomes" id="UP001596233">
    <property type="component" value="Unassembled WGS sequence"/>
</dbReference>
<dbReference type="RefSeq" id="WP_379232543.1">
    <property type="nucleotide sequence ID" value="NZ_JBHSTE010000002.1"/>
</dbReference>
<proteinExistence type="predicted"/>